<dbReference type="Gene3D" id="1.10.150.130">
    <property type="match status" value="1"/>
</dbReference>
<dbReference type="GO" id="GO:0006310">
    <property type="term" value="P:DNA recombination"/>
    <property type="evidence" value="ECO:0007669"/>
    <property type="project" value="UniProtKB-KW"/>
</dbReference>
<gene>
    <name evidence="8" type="ORF">FAZ95_37030</name>
</gene>
<dbReference type="Proteomes" id="UP000298656">
    <property type="component" value="Chromosome 2"/>
</dbReference>
<dbReference type="PANTHER" id="PTHR30349">
    <property type="entry name" value="PHAGE INTEGRASE-RELATED"/>
    <property type="match status" value="1"/>
</dbReference>
<dbReference type="InterPro" id="IPR011010">
    <property type="entry name" value="DNA_brk_join_enz"/>
</dbReference>
<dbReference type="InterPro" id="IPR010998">
    <property type="entry name" value="Integrase_recombinase_N"/>
</dbReference>
<dbReference type="InterPro" id="IPR022169">
    <property type="entry name" value="DUF3701"/>
</dbReference>
<dbReference type="Pfam" id="PF00589">
    <property type="entry name" value="Phage_integrase"/>
    <property type="match status" value="1"/>
</dbReference>
<keyword evidence="4" id="KW-0233">DNA recombination</keyword>
<dbReference type="PANTHER" id="PTHR30349:SF41">
    <property type="entry name" value="INTEGRASE_RECOMBINASE PROTEIN MJ0367-RELATED"/>
    <property type="match status" value="1"/>
</dbReference>
<evidence type="ECO:0000256" key="2">
    <source>
        <dbReference type="ARBA" id="ARBA00022908"/>
    </source>
</evidence>
<feature type="domain" description="Tyr recombinase" evidence="6">
    <location>
        <begin position="373"/>
        <end position="611"/>
    </location>
</feature>
<evidence type="ECO:0000256" key="1">
    <source>
        <dbReference type="ARBA" id="ARBA00008857"/>
    </source>
</evidence>
<dbReference type="SUPFAM" id="SSF56349">
    <property type="entry name" value="DNA breaking-rejoining enzymes"/>
    <property type="match status" value="1"/>
</dbReference>
<name>A0A4P8IYS5_9BURK</name>
<keyword evidence="3 5" id="KW-0238">DNA-binding</keyword>
<reference evidence="8 9" key="1">
    <citation type="submission" date="2019-05" db="EMBL/GenBank/DDBJ databases">
        <title>Burkholderia sp. DHOD12, isolated from subtropical forest soil.</title>
        <authorList>
            <person name="Gao Z.-H."/>
            <person name="Qiu L.-H."/>
        </authorList>
    </citation>
    <scope>NUCLEOTIDE SEQUENCE [LARGE SCALE GENOMIC DNA]</scope>
    <source>
        <strain evidence="8 9">DHOD12</strain>
    </source>
</reference>
<comment type="similarity">
    <text evidence="1">Belongs to the 'phage' integrase family.</text>
</comment>
<feature type="domain" description="Core-binding (CB)" evidence="7">
    <location>
        <begin position="247"/>
        <end position="347"/>
    </location>
</feature>
<evidence type="ECO:0000259" key="7">
    <source>
        <dbReference type="PROSITE" id="PS51900"/>
    </source>
</evidence>
<sequence length="624" mass="69171">MANHPQQLELPAPRTYSRTEFTALRARVKGVSIATIARLYFDPDTSPYADAPSELERFLRTMRDDLVSLALREGSPVLIGYLKQSIEKTGEPRLTPVSLQLIEESAGKWAMARPEANHSVSRWFRPLIAERLAHAHLATLGELLTFCNRRGGSWWRSVPRIGAHRARVIVAWLRRHADTLGATVAADVELADPLAARSDATDTVVIEPAGRHLAPLERVAVPHALSGERGTNRSLAFPYVRARHDLDAIRAYLNGYTGQEATQRAYTRELERLLLWSITQRGVALSSLTVEDCEAYKAFLAVPAEAFTGPPAPRKSGRWRPFAPGGLSPDSQRYAVRAIRAAFDWLVDVRYLAGNPWRAVKDPKTVKRVKKMKIERALPIGLWTRVRAFLADRSESAGPDGARWRAARALLLLMGDAGLRVAEAAASARTALQWHPAEYDTKHDTPATWQLEVVGKGDKERFVTLSEEGIDALRAHWADRGLDFDTATEDLPLVAPLVIPLTPHARKKFGLDEGAGEVAQTAGGYSVRGARGLTGWAIRQLLEHLPDLSESERRQLARTSPHAFRHTFGTQSVAADVPLDVVQQLLGHASLQTTSTYVTAELRRMRREVAKYHARLGRRLSEAS</sequence>
<accession>A0A4P8IYS5</accession>
<dbReference type="KEGG" id="tvl:FAZ95_37030"/>
<dbReference type="Gene3D" id="1.10.443.10">
    <property type="entry name" value="Intergrase catalytic core"/>
    <property type="match status" value="1"/>
</dbReference>
<proteinExistence type="inferred from homology"/>
<dbReference type="AlphaFoldDB" id="A0A4P8IYS5"/>
<dbReference type="InterPro" id="IPR002104">
    <property type="entry name" value="Integrase_catalytic"/>
</dbReference>
<dbReference type="GO" id="GO:0003677">
    <property type="term" value="F:DNA binding"/>
    <property type="evidence" value="ECO:0007669"/>
    <property type="project" value="UniProtKB-UniRule"/>
</dbReference>
<dbReference type="InterPro" id="IPR013762">
    <property type="entry name" value="Integrase-like_cat_sf"/>
</dbReference>
<dbReference type="RefSeq" id="WP_137337263.1">
    <property type="nucleotide sequence ID" value="NZ_CP040078.1"/>
</dbReference>
<evidence type="ECO:0000256" key="5">
    <source>
        <dbReference type="PROSITE-ProRule" id="PRU01248"/>
    </source>
</evidence>
<dbReference type="OrthoDB" id="8610787at2"/>
<keyword evidence="2" id="KW-0229">DNA integration</keyword>
<dbReference type="InterPro" id="IPR044068">
    <property type="entry name" value="CB"/>
</dbReference>
<dbReference type="EMBL" id="CP040078">
    <property type="protein sequence ID" value="QCP54502.1"/>
    <property type="molecule type" value="Genomic_DNA"/>
</dbReference>
<evidence type="ECO:0000313" key="8">
    <source>
        <dbReference type="EMBL" id="QCP54502.1"/>
    </source>
</evidence>
<evidence type="ECO:0000313" key="9">
    <source>
        <dbReference type="Proteomes" id="UP000298656"/>
    </source>
</evidence>
<evidence type="ECO:0000259" key="6">
    <source>
        <dbReference type="PROSITE" id="PS51898"/>
    </source>
</evidence>
<evidence type="ECO:0000256" key="4">
    <source>
        <dbReference type="ARBA" id="ARBA00023172"/>
    </source>
</evidence>
<keyword evidence="9" id="KW-1185">Reference proteome</keyword>
<dbReference type="PROSITE" id="PS51898">
    <property type="entry name" value="TYR_RECOMBINASE"/>
    <property type="match status" value="1"/>
</dbReference>
<dbReference type="Pfam" id="PF12482">
    <property type="entry name" value="DUF3701"/>
    <property type="match status" value="1"/>
</dbReference>
<organism evidence="8 9">
    <name type="scientific">Trinickia violacea</name>
    <dbReference type="NCBI Taxonomy" id="2571746"/>
    <lineage>
        <taxon>Bacteria</taxon>
        <taxon>Pseudomonadati</taxon>
        <taxon>Pseudomonadota</taxon>
        <taxon>Betaproteobacteria</taxon>
        <taxon>Burkholderiales</taxon>
        <taxon>Burkholderiaceae</taxon>
        <taxon>Trinickia</taxon>
    </lineage>
</organism>
<dbReference type="InterPro" id="IPR050090">
    <property type="entry name" value="Tyrosine_recombinase_XerCD"/>
</dbReference>
<protein>
    <submittedName>
        <fullName evidence="8">Integrase</fullName>
    </submittedName>
</protein>
<dbReference type="PROSITE" id="PS51900">
    <property type="entry name" value="CB"/>
    <property type="match status" value="1"/>
</dbReference>
<evidence type="ECO:0000256" key="3">
    <source>
        <dbReference type="ARBA" id="ARBA00023125"/>
    </source>
</evidence>
<dbReference type="GO" id="GO:0015074">
    <property type="term" value="P:DNA integration"/>
    <property type="evidence" value="ECO:0007669"/>
    <property type="project" value="UniProtKB-KW"/>
</dbReference>